<keyword evidence="3" id="KW-1185">Reference proteome</keyword>
<dbReference type="InterPro" id="IPR039327">
    <property type="entry name" value="CON7-like"/>
</dbReference>
<feature type="region of interest" description="Disordered" evidence="1">
    <location>
        <begin position="485"/>
        <end position="528"/>
    </location>
</feature>
<dbReference type="EMBL" id="ML741777">
    <property type="protein sequence ID" value="KAE8329780.1"/>
    <property type="molecule type" value="Genomic_DNA"/>
</dbReference>
<dbReference type="PANTHER" id="PTHR36167:SF4">
    <property type="entry name" value="FUNGAL N-TERMINAL DOMAIN-CONTAINING PROTEIN"/>
    <property type="match status" value="1"/>
</dbReference>
<dbReference type="Proteomes" id="UP000325945">
    <property type="component" value="Unassembled WGS sequence"/>
</dbReference>
<evidence type="ECO:0000313" key="2">
    <source>
        <dbReference type="EMBL" id="KAE8329780.1"/>
    </source>
</evidence>
<gene>
    <name evidence="2" type="ORF">BDV39DRAFT_202726</name>
</gene>
<organism evidence="2 3">
    <name type="scientific">Aspergillus sergii</name>
    <dbReference type="NCBI Taxonomy" id="1034303"/>
    <lineage>
        <taxon>Eukaryota</taxon>
        <taxon>Fungi</taxon>
        <taxon>Dikarya</taxon>
        <taxon>Ascomycota</taxon>
        <taxon>Pezizomycotina</taxon>
        <taxon>Eurotiomycetes</taxon>
        <taxon>Eurotiomycetidae</taxon>
        <taxon>Eurotiales</taxon>
        <taxon>Aspergillaceae</taxon>
        <taxon>Aspergillus</taxon>
        <taxon>Aspergillus subgen. Circumdati</taxon>
    </lineage>
</organism>
<dbReference type="GO" id="GO:0006355">
    <property type="term" value="P:regulation of DNA-templated transcription"/>
    <property type="evidence" value="ECO:0007669"/>
    <property type="project" value="InterPro"/>
</dbReference>
<feature type="region of interest" description="Disordered" evidence="1">
    <location>
        <begin position="63"/>
        <end position="94"/>
    </location>
</feature>
<name>A0A5N6XE44_9EURO</name>
<evidence type="ECO:0000313" key="3">
    <source>
        <dbReference type="Proteomes" id="UP000325945"/>
    </source>
</evidence>
<accession>A0A5N6XE44</accession>
<evidence type="ECO:0008006" key="4">
    <source>
        <dbReference type="Google" id="ProtNLM"/>
    </source>
</evidence>
<proteinExistence type="predicted"/>
<dbReference type="PANTHER" id="PTHR36167">
    <property type="entry name" value="C2H2 FINGER DOMAIN TRANSCRIPTION FACTOR (EUROFUNG)-RELATED"/>
    <property type="match status" value="1"/>
</dbReference>
<reference evidence="3" key="1">
    <citation type="submission" date="2019-04" db="EMBL/GenBank/DDBJ databases">
        <title>Friends and foes A comparative genomics studyof 23 Aspergillus species from section Flavi.</title>
        <authorList>
            <consortium name="DOE Joint Genome Institute"/>
            <person name="Kjaerbolling I."/>
            <person name="Vesth T."/>
            <person name="Frisvad J.C."/>
            <person name="Nybo J.L."/>
            <person name="Theobald S."/>
            <person name="Kildgaard S."/>
            <person name="Isbrandt T."/>
            <person name="Kuo A."/>
            <person name="Sato A."/>
            <person name="Lyhne E.K."/>
            <person name="Kogle M.E."/>
            <person name="Wiebenga A."/>
            <person name="Kun R.S."/>
            <person name="Lubbers R.J."/>
            <person name="Makela M.R."/>
            <person name="Barry K."/>
            <person name="Chovatia M."/>
            <person name="Clum A."/>
            <person name="Daum C."/>
            <person name="Haridas S."/>
            <person name="He G."/>
            <person name="LaButti K."/>
            <person name="Lipzen A."/>
            <person name="Mondo S."/>
            <person name="Riley R."/>
            <person name="Salamov A."/>
            <person name="Simmons B.A."/>
            <person name="Magnuson J.K."/>
            <person name="Henrissat B."/>
            <person name="Mortensen U.H."/>
            <person name="Larsen T.O."/>
            <person name="Devries R.P."/>
            <person name="Grigoriev I.V."/>
            <person name="Machida M."/>
            <person name="Baker S.E."/>
            <person name="Andersen M.R."/>
        </authorList>
    </citation>
    <scope>NUCLEOTIDE SEQUENCE [LARGE SCALE GENOMIC DNA]</scope>
    <source>
        <strain evidence="3">CBS 130017</strain>
    </source>
</reference>
<feature type="compositionally biased region" description="Basic and acidic residues" evidence="1">
    <location>
        <begin position="68"/>
        <end position="80"/>
    </location>
</feature>
<sequence length="540" mass="60423">MEAVGAASAILSIATVGAQCSVRLISFAAQVKTAPERITHIAEDVSLNTSILQQVGELIKQSIDGGELPDRRENEGDQEQHPMVAGEGSKPTEAKQGVFNASGLETTMKIATKCKDIFSALNDRLQDASRQLSHGSGKIVRVKLSRVERLKWPFLQPEIDTMRDELKDARGTLTLMLQVAMLAYASKAMQRPNWKSQYNTIITPYFQEDLTWIKRSIVAIRKTQTLENDPQKESLPTRFVSPEPSTCQLPDVHAMTAHSKRSEAMSENTVPKSISNLKAGKCSIFDPIQHDPSPKLQEYFYPYQRQKECTQTGTISEPAEPSSEKLTMHILTPQASIQDNEILINYRYHTVNLASKEIKSQLDAWKSSTPSTICEQLQTLTFKERFALDTNKLIGHPTSYPFQTARLEWIHFGEYSPIIDGLEKLKARALTVITSSKTSGLPSPRSFYPEWNWGKQDRSVSRPPPILRPKLKVEIDEMNIMPQAHVPQSGASSAVVLPPPSPKNGREDEKEEEEDQDDHLSENGWEAEDIVQGLLATYTT</sequence>
<evidence type="ECO:0000256" key="1">
    <source>
        <dbReference type="SAM" id="MobiDB-lite"/>
    </source>
</evidence>
<dbReference type="AlphaFoldDB" id="A0A5N6XE44"/>
<protein>
    <recommendedName>
        <fullName evidence="4">Fungal N-terminal domain-containing protein</fullName>
    </recommendedName>
</protein>